<dbReference type="PANTHER" id="PTHR33735:SF23">
    <property type="entry name" value="PTERIN-BINDING DOMAIN-CONTAINING PROTEIN"/>
    <property type="match status" value="1"/>
</dbReference>
<evidence type="ECO:0000256" key="1">
    <source>
        <dbReference type="SAM" id="Coils"/>
    </source>
</evidence>
<name>A0ABS8S5F9_DATST</name>
<dbReference type="EMBL" id="JACEIK010000252">
    <property type="protein sequence ID" value="MCD7453470.1"/>
    <property type="molecule type" value="Genomic_DNA"/>
</dbReference>
<keyword evidence="1" id="KW-0175">Coiled coil</keyword>
<proteinExistence type="predicted"/>
<gene>
    <name evidence="2" type="ORF">HAX54_021011</name>
</gene>
<accession>A0ABS8S5F9</accession>
<comment type="caution">
    <text evidence="2">The sequence shown here is derived from an EMBL/GenBank/DDBJ whole genome shotgun (WGS) entry which is preliminary data.</text>
</comment>
<dbReference type="Proteomes" id="UP000823775">
    <property type="component" value="Unassembled WGS sequence"/>
</dbReference>
<keyword evidence="3" id="KW-1185">Reference proteome</keyword>
<feature type="coiled-coil region" evidence="1">
    <location>
        <begin position="121"/>
        <end position="193"/>
    </location>
</feature>
<dbReference type="PANTHER" id="PTHR33735">
    <property type="entry name" value="EXPRESSED PROTEIN"/>
    <property type="match status" value="1"/>
</dbReference>
<evidence type="ECO:0000313" key="2">
    <source>
        <dbReference type="EMBL" id="MCD7453470.1"/>
    </source>
</evidence>
<evidence type="ECO:0000313" key="3">
    <source>
        <dbReference type="Proteomes" id="UP000823775"/>
    </source>
</evidence>
<reference evidence="2 3" key="1">
    <citation type="journal article" date="2021" name="BMC Genomics">
        <title>Datura genome reveals duplications of psychoactive alkaloid biosynthetic genes and high mutation rate following tissue culture.</title>
        <authorList>
            <person name="Rajewski A."/>
            <person name="Carter-House D."/>
            <person name="Stajich J."/>
            <person name="Litt A."/>
        </authorList>
    </citation>
    <scope>NUCLEOTIDE SEQUENCE [LARGE SCALE GENOMIC DNA]</scope>
    <source>
        <strain evidence="2">AR-01</strain>
    </source>
</reference>
<protein>
    <submittedName>
        <fullName evidence="2">Uncharacterized protein</fullName>
    </submittedName>
</protein>
<dbReference type="SUPFAM" id="SSF58104">
    <property type="entry name" value="Methyl-accepting chemotaxis protein (MCP) signaling domain"/>
    <property type="match status" value="1"/>
</dbReference>
<organism evidence="2 3">
    <name type="scientific">Datura stramonium</name>
    <name type="common">Jimsonweed</name>
    <name type="synonym">Common thornapple</name>
    <dbReference type="NCBI Taxonomy" id="4076"/>
    <lineage>
        <taxon>Eukaryota</taxon>
        <taxon>Viridiplantae</taxon>
        <taxon>Streptophyta</taxon>
        <taxon>Embryophyta</taxon>
        <taxon>Tracheophyta</taxon>
        <taxon>Spermatophyta</taxon>
        <taxon>Magnoliopsida</taxon>
        <taxon>eudicotyledons</taxon>
        <taxon>Gunneridae</taxon>
        <taxon>Pentapetalae</taxon>
        <taxon>asterids</taxon>
        <taxon>lamiids</taxon>
        <taxon>Solanales</taxon>
        <taxon>Solanaceae</taxon>
        <taxon>Solanoideae</taxon>
        <taxon>Datureae</taxon>
        <taxon>Datura</taxon>
    </lineage>
</organism>
<sequence length="214" mass="24200">MSTKITYSDPFHNFSFNQIDLFQKSRTPYSRHLQIGKSNLHLIKKINKPLNFINSNAKIGIFIVRCNSTGSEASPPGKSPSFGWKKWLLGFLLPLFLPAFKNKVSLLQLLRSNVDKAVETVETMTEIVEEVAEEVEKIAEEVEKKLPGDSKLKESLDSIENLAQGAVKYANQAQDLIREIEEVEKEMEDTVIQTDTTNQVEKVSQKLNSTKNKS</sequence>